<evidence type="ECO:0000256" key="2">
    <source>
        <dbReference type="SAM" id="MobiDB-lite"/>
    </source>
</evidence>
<keyword evidence="1" id="KW-0479">Metal-binding</keyword>
<protein>
    <recommendedName>
        <fullName evidence="6">Retrotransposon protein, putative, Ty1-copia subclass</fullName>
    </recommendedName>
</protein>
<accession>A0A699H019</accession>
<keyword evidence="1" id="KW-0863">Zinc-finger</keyword>
<dbReference type="EMBL" id="BKCJ010088655">
    <property type="protein sequence ID" value="GEX08403.1"/>
    <property type="molecule type" value="Genomic_DNA"/>
</dbReference>
<dbReference type="PROSITE" id="PS50994">
    <property type="entry name" value="INTEGRASE"/>
    <property type="match status" value="1"/>
</dbReference>
<feature type="domain" description="CCHC-type" evidence="3">
    <location>
        <begin position="207"/>
        <end position="220"/>
    </location>
</feature>
<dbReference type="PANTHER" id="PTHR42648">
    <property type="entry name" value="TRANSPOSASE, PUTATIVE-RELATED"/>
    <property type="match status" value="1"/>
</dbReference>
<sequence length="766" mass="88107">MTTIVVNNSLFKTFYEKQKLPGLNFIDWYRNFQIVLSIEDKLPFLEQPIPAMPVPPTGQVLPLDVLNTQTAWVKASNEIVGLMLVTMDLYIQKNLKHLGAYEMLKEQKTLYVQQAHQELLQTVRGFHACKQEEGQFVSSHVLKMKGYIDNLKRLGHAMTQNLAAAKGNQGKGKAKMGYAPVPTPPFAPKPKNPPTPKKDNPTKDAICHQCGEVGHWRRNCSVYLAKLMKKKKLSQGASSLVSNKRAKLNLDSTLLWHYRLGHINNKRIEKLQHDGLLDSTDIKSFKKCVSCMSKNMARKHSHQAKRAKDLLGLIHTDEVKNQLGKTIKLLRSDRRDRYMSQEFLDHLKKHGIIAHRTPPYTPQFNGVSEMRNRALLDMVRSMMSQATLSKCFWDYAFESATRILNMVLTKKIFKVYLYRIRKGNRGYSFYYLPENKVFVAQNAEFFKNSLITQEASGSLEDFEIIQEEDTHPSIDTSLHHDEDDQEINEPQNDINPIRKSSRTRRALDRMCLHVGVEEHKSGDLGEPANYKAALLDPKSDKWLNAMNVEMQSMRDNEVWDFVNLPPNGKTVDIRAIRILIAIVAFYDYEIWQMNAKTIFLNGYLNEEVYMEQPKDVKSYLERCSVVKDLGEAAYILEIKIYRDRSKRLIGLCQSAYIDKILKRYFMENSKRGTILMQEKLKLSKSQGASTPAEKHRMQNIPYASAVGSIMYVVRCTRPDVVFAQNMTSRFQQNPCDTKRELRVSCYTGAGYLTDVDDLKSHTGYEF</sequence>
<feature type="region of interest" description="Disordered" evidence="2">
    <location>
        <begin position="473"/>
        <end position="496"/>
    </location>
</feature>
<dbReference type="SUPFAM" id="SSF53098">
    <property type="entry name" value="Ribonuclease H-like"/>
    <property type="match status" value="1"/>
</dbReference>
<dbReference type="SUPFAM" id="SSF57756">
    <property type="entry name" value="Retrovirus zinc finger-like domains"/>
    <property type="match status" value="1"/>
</dbReference>
<feature type="domain" description="Integrase catalytic" evidence="4">
    <location>
        <begin position="262"/>
        <end position="405"/>
    </location>
</feature>
<evidence type="ECO:0000259" key="3">
    <source>
        <dbReference type="PROSITE" id="PS50158"/>
    </source>
</evidence>
<dbReference type="PROSITE" id="PS50158">
    <property type="entry name" value="ZF_CCHC"/>
    <property type="match status" value="1"/>
</dbReference>
<organism evidence="5">
    <name type="scientific">Tanacetum cinerariifolium</name>
    <name type="common">Dalmatian daisy</name>
    <name type="synonym">Chrysanthemum cinerariifolium</name>
    <dbReference type="NCBI Taxonomy" id="118510"/>
    <lineage>
        <taxon>Eukaryota</taxon>
        <taxon>Viridiplantae</taxon>
        <taxon>Streptophyta</taxon>
        <taxon>Embryophyta</taxon>
        <taxon>Tracheophyta</taxon>
        <taxon>Spermatophyta</taxon>
        <taxon>Magnoliopsida</taxon>
        <taxon>eudicotyledons</taxon>
        <taxon>Gunneridae</taxon>
        <taxon>Pentapetalae</taxon>
        <taxon>asterids</taxon>
        <taxon>campanulids</taxon>
        <taxon>Asterales</taxon>
        <taxon>Asteraceae</taxon>
        <taxon>Asteroideae</taxon>
        <taxon>Anthemideae</taxon>
        <taxon>Anthemidinae</taxon>
        <taxon>Tanacetum</taxon>
    </lineage>
</organism>
<gene>
    <name evidence="5" type="ORF">Tci_280378</name>
</gene>
<dbReference type="InterPro" id="IPR036397">
    <property type="entry name" value="RNaseH_sf"/>
</dbReference>
<evidence type="ECO:0000259" key="4">
    <source>
        <dbReference type="PROSITE" id="PS50994"/>
    </source>
</evidence>
<dbReference type="InterPro" id="IPR012337">
    <property type="entry name" value="RNaseH-like_sf"/>
</dbReference>
<dbReference type="AlphaFoldDB" id="A0A699H019"/>
<dbReference type="InterPro" id="IPR039537">
    <property type="entry name" value="Retrotran_Ty1/copia-like"/>
</dbReference>
<dbReference type="InterPro" id="IPR036875">
    <property type="entry name" value="Znf_CCHC_sf"/>
</dbReference>
<feature type="compositionally biased region" description="Basic and acidic residues" evidence="2">
    <location>
        <begin position="473"/>
        <end position="482"/>
    </location>
</feature>
<evidence type="ECO:0000313" key="5">
    <source>
        <dbReference type="EMBL" id="GEX08403.1"/>
    </source>
</evidence>
<feature type="region of interest" description="Disordered" evidence="2">
    <location>
        <begin position="168"/>
        <end position="201"/>
    </location>
</feature>
<dbReference type="GO" id="GO:0003676">
    <property type="term" value="F:nucleic acid binding"/>
    <property type="evidence" value="ECO:0007669"/>
    <property type="project" value="InterPro"/>
</dbReference>
<dbReference type="Pfam" id="PF13976">
    <property type="entry name" value="gag_pre-integrs"/>
    <property type="match status" value="1"/>
</dbReference>
<evidence type="ECO:0008006" key="6">
    <source>
        <dbReference type="Google" id="ProtNLM"/>
    </source>
</evidence>
<dbReference type="InterPro" id="IPR001584">
    <property type="entry name" value="Integrase_cat-core"/>
</dbReference>
<reference evidence="5" key="1">
    <citation type="journal article" date="2019" name="Sci. Rep.">
        <title>Draft genome of Tanacetum cinerariifolium, the natural source of mosquito coil.</title>
        <authorList>
            <person name="Yamashiro T."/>
            <person name="Shiraishi A."/>
            <person name="Satake H."/>
            <person name="Nakayama K."/>
        </authorList>
    </citation>
    <scope>NUCLEOTIDE SEQUENCE</scope>
</reference>
<feature type="non-terminal residue" evidence="5">
    <location>
        <position position="766"/>
    </location>
</feature>
<comment type="caution">
    <text evidence="5">The sequence shown here is derived from an EMBL/GenBank/DDBJ whole genome shotgun (WGS) entry which is preliminary data.</text>
</comment>
<keyword evidence="1" id="KW-0862">Zinc</keyword>
<dbReference type="PANTHER" id="PTHR42648:SF27">
    <property type="entry name" value="RNA-DIRECTED DNA POLYMERASE"/>
    <property type="match status" value="1"/>
</dbReference>
<name>A0A699H019_TANCI</name>
<proteinExistence type="predicted"/>
<evidence type="ECO:0000256" key="1">
    <source>
        <dbReference type="PROSITE-ProRule" id="PRU00047"/>
    </source>
</evidence>
<dbReference type="Pfam" id="PF00098">
    <property type="entry name" value="zf-CCHC"/>
    <property type="match status" value="1"/>
</dbReference>
<dbReference type="GO" id="GO:0008270">
    <property type="term" value="F:zinc ion binding"/>
    <property type="evidence" value="ECO:0007669"/>
    <property type="project" value="UniProtKB-KW"/>
</dbReference>
<feature type="compositionally biased region" description="Pro residues" evidence="2">
    <location>
        <begin position="181"/>
        <end position="195"/>
    </location>
</feature>
<dbReference type="Gene3D" id="3.30.420.10">
    <property type="entry name" value="Ribonuclease H-like superfamily/Ribonuclease H"/>
    <property type="match status" value="1"/>
</dbReference>
<dbReference type="GO" id="GO:0015074">
    <property type="term" value="P:DNA integration"/>
    <property type="evidence" value="ECO:0007669"/>
    <property type="project" value="InterPro"/>
</dbReference>
<dbReference type="InterPro" id="IPR025724">
    <property type="entry name" value="GAG-pre-integrase_dom"/>
</dbReference>
<dbReference type="InterPro" id="IPR001878">
    <property type="entry name" value="Znf_CCHC"/>
</dbReference>